<feature type="transmembrane region" description="Helical" evidence="1">
    <location>
        <begin position="162"/>
        <end position="186"/>
    </location>
</feature>
<keyword evidence="1" id="KW-0812">Transmembrane</keyword>
<evidence type="ECO:0000313" key="2">
    <source>
        <dbReference type="EMBL" id="SED91798.1"/>
    </source>
</evidence>
<dbReference type="AlphaFoldDB" id="A0A1H5ELA3"/>
<keyword evidence="1" id="KW-0472">Membrane</keyword>
<name>A0A1H5ELA3_9BRAD</name>
<evidence type="ECO:0000256" key="1">
    <source>
        <dbReference type="SAM" id="Phobius"/>
    </source>
</evidence>
<organism evidence="2 3">
    <name type="scientific">Bradyrhizobium erythrophlei</name>
    <dbReference type="NCBI Taxonomy" id="1437360"/>
    <lineage>
        <taxon>Bacteria</taxon>
        <taxon>Pseudomonadati</taxon>
        <taxon>Pseudomonadota</taxon>
        <taxon>Alphaproteobacteria</taxon>
        <taxon>Hyphomicrobiales</taxon>
        <taxon>Nitrobacteraceae</taxon>
        <taxon>Bradyrhizobium</taxon>
    </lineage>
</organism>
<keyword evidence="1" id="KW-1133">Transmembrane helix</keyword>
<sequence length="395" mass="42682">MAGRSTIPPRGNTSEQIETALMNKRDLEQVPGQAGDAPMPEVEFALVLSRIITSVSTDQDSLRQTVYDLARYKLSEQLLSSGVPAGEEAKARKALEAAIHGVETFSRNNDQQLPVPLGAAPVPLAISDSTMEYAKDATKTIWSAPEPHELDRSASKRRARSGSLAVIGGALAVLVLTIGGLLAAVYREDIAHMGRSQINKAAVAPPKPPDPVAVAEPAKPSRLLPSDFGVYALSDNKLFELNPLPNKAQDVRVAISPTMGITKQPVLRDGNPKFIVYRREAALNIPERAEIRIIAKVARSISYDAAGKPITTADDGWYIRNISFPYRVSPIKENAEMYEIQPESGGAALSPGRYGLVLKGQLYDFVVGGDVKDPRHCLERLTAANGTFVSECHKQ</sequence>
<gene>
    <name evidence="2" type="ORF">SAMN05444164_6282</name>
</gene>
<reference evidence="2 3" key="1">
    <citation type="submission" date="2016-10" db="EMBL/GenBank/DDBJ databases">
        <authorList>
            <person name="de Groot N.N."/>
        </authorList>
    </citation>
    <scope>NUCLEOTIDE SEQUENCE [LARGE SCALE GENOMIC DNA]</scope>
    <source>
        <strain evidence="2 3">MT12</strain>
    </source>
</reference>
<dbReference type="EMBL" id="FNTH01000001">
    <property type="protein sequence ID" value="SED91798.1"/>
    <property type="molecule type" value="Genomic_DNA"/>
</dbReference>
<accession>A0A1H5ELA3</accession>
<proteinExistence type="predicted"/>
<evidence type="ECO:0000313" key="3">
    <source>
        <dbReference type="Proteomes" id="UP000198992"/>
    </source>
</evidence>
<protein>
    <submittedName>
        <fullName evidence="2">Uncharacterized protein</fullName>
    </submittedName>
</protein>
<dbReference type="Proteomes" id="UP000198992">
    <property type="component" value="Unassembled WGS sequence"/>
</dbReference>